<feature type="transmembrane region" description="Helical" evidence="6">
    <location>
        <begin position="14"/>
        <end position="33"/>
    </location>
</feature>
<feature type="transmembrane region" description="Helical" evidence="6">
    <location>
        <begin position="203"/>
        <end position="227"/>
    </location>
</feature>
<evidence type="ECO:0000259" key="7">
    <source>
        <dbReference type="Pfam" id="PF20684"/>
    </source>
</evidence>
<dbReference type="OrthoDB" id="5278984at2759"/>
<dbReference type="GeneID" id="36585074"/>
<dbReference type="PANTHER" id="PTHR33048:SF129">
    <property type="entry name" value="INTEGRAL MEMBRANE PROTEIN-RELATED"/>
    <property type="match status" value="1"/>
</dbReference>
<keyword evidence="2 6" id="KW-0812">Transmembrane</keyword>
<dbReference type="GO" id="GO:0016020">
    <property type="term" value="C:membrane"/>
    <property type="evidence" value="ECO:0007669"/>
    <property type="project" value="UniProtKB-SubCell"/>
</dbReference>
<dbReference type="EMBL" id="KZ613817">
    <property type="protein sequence ID" value="PMD58786.1"/>
    <property type="molecule type" value="Genomic_DNA"/>
</dbReference>
<comment type="subcellular location">
    <subcellularLocation>
        <location evidence="1">Membrane</location>
        <topology evidence="1">Multi-pass membrane protein</topology>
    </subcellularLocation>
</comment>
<comment type="similarity">
    <text evidence="5">Belongs to the SAT4 family.</text>
</comment>
<evidence type="ECO:0000256" key="3">
    <source>
        <dbReference type="ARBA" id="ARBA00022989"/>
    </source>
</evidence>
<keyword evidence="4 6" id="KW-0472">Membrane</keyword>
<evidence type="ECO:0000256" key="1">
    <source>
        <dbReference type="ARBA" id="ARBA00004141"/>
    </source>
</evidence>
<keyword evidence="3 6" id="KW-1133">Transmembrane helix</keyword>
<evidence type="ECO:0000256" key="6">
    <source>
        <dbReference type="SAM" id="Phobius"/>
    </source>
</evidence>
<dbReference type="AlphaFoldDB" id="A0A2J6T6Z4"/>
<sequence>MKFHHGLRLGWDDYLLVVGSDWATFLAAILFYVRRSRRLVSMNDVEYVIKLGVIGISFWGVSVTCIKVGVAVQLLRFQSHRLWRLFLYVIIGFIVATSAAFVLFDLLQCFPLEATWNLSITNKKCVGNTVFQKVSNTQSGVSISTDIILSLFPLTFLRHLRRPRSEKVLIGVLMAMGMAASAASITKAVLVHQWAYAIDTFKFGFAISMWTCVEMFIGIIAACLPSLKSTIQKLLTKVGIDFTADGLPSF</sequence>
<dbReference type="Proteomes" id="UP000235371">
    <property type="component" value="Unassembled WGS sequence"/>
</dbReference>
<gene>
    <name evidence="8" type="ORF">K444DRAFT_562698</name>
</gene>
<dbReference type="InParanoid" id="A0A2J6T6Z4"/>
<evidence type="ECO:0000313" key="8">
    <source>
        <dbReference type="EMBL" id="PMD58786.1"/>
    </source>
</evidence>
<dbReference type="InterPro" id="IPR052337">
    <property type="entry name" value="SAT4-like"/>
</dbReference>
<evidence type="ECO:0000256" key="4">
    <source>
        <dbReference type="ARBA" id="ARBA00023136"/>
    </source>
</evidence>
<feature type="transmembrane region" description="Helical" evidence="6">
    <location>
        <begin position="169"/>
        <end position="191"/>
    </location>
</feature>
<evidence type="ECO:0000313" key="9">
    <source>
        <dbReference type="Proteomes" id="UP000235371"/>
    </source>
</evidence>
<protein>
    <recommendedName>
        <fullName evidence="7">Rhodopsin domain-containing protein</fullName>
    </recommendedName>
</protein>
<keyword evidence="9" id="KW-1185">Reference proteome</keyword>
<name>A0A2J6T6Z4_9HELO</name>
<dbReference type="RefSeq" id="XP_024735690.1">
    <property type="nucleotide sequence ID" value="XM_024876997.1"/>
</dbReference>
<accession>A0A2J6T6Z4</accession>
<reference evidence="8 9" key="1">
    <citation type="submission" date="2016-04" db="EMBL/GenBank/DDBJ databases">
        <title>A degradative enzymes factory behind the ericoid mycorrhizal symbiosis.</title>
        <authorList>
            <consortium name="DOE Joint Genome Institute"/>
            <person name="Martino E."/>
            <person name="Morin E."/>
            <person name="Grelet G."/>
            <person name="Kuo A."/>
            <person name="Kohler A."/>
            <person name="Daghino S."/>
            <person name="Barry K."/>
            <person name="Choi C."/>
            <person name="Cichocki N."/>
            <person name="Clum A."/>
            <person name="Copeland A."/>
            <person name="Hainaut M."/>
            <person name="Haridas S."/>
            <person name="Labutti K."/>
            <person name="Lindquist E."/>
            <person name="Lipzen A."/>
            <person name="Khouja H.-R."/>
            <person name="Murat C."/>
            <person name="Ohm R."/>
            <person name="Olson A."/>
            <person name="Spatafora J."/>
            <person name="Veneault-Fourrey C."/>
            <person name="Henrissat B."/>
            <person name="Grigoriev I."/>
            <person name="Martin F."/>
            <person name="Perotto S."/>
        </authorList>
    </citation>
    <scope>NUCLEOTIDE SEQUENCE [LARGE SCALE GENOMIC DNA]</scope>
    <source>
        <strain evidence="8 9">E</strain>
    </source>
</reference>
<feature type="non-terminal residue" evidence="8">
    <location>
        <position position="250"/>
    </location>
</feature>
<feature type="transmembrane region" description="Helical" evidence="6">
    <location>
        <begin position="85"/>
        <end position="104"/>
    </location>
</feature>
<dbReference type="InterPro" id="IPR049326">
    <property type="entry name" value="Rhodopsin_dom_fungi"/>
</dbReference>
<evidence type="ECO:0000256" key="5">
    <source>
        <dbReference type="ARBA" id="ARBA00038359"/>
    </source>
</evidence>
<proteinExistence type="inferred from homology"/>
<evidence type="ECO:0000256" key="2">
    <source>
        <dbReference type="ARBA" id="ARBA00022692"/>
    </source>
</evidence>
<dbReference type="PANTHER" id="PTHR33048">
    <property type="entry name" value="PTH11-LIKE INTEGRAL MEMBRANE PROTEIN (AFU_ORTHOLOGUE AFUA_5G11245)"/>
    <property type="match status" value="1"/>
</dbReference>
<feature type="domain" description="Rhodopsin" evidence="7">
    <location>
        <begin position="6"/>
        <end position="232"/>
    </location>
</feature>
<organism evidence="8 9">
    <name type="scientific">Hyaloscypha bicolor E</name>
    <dbReference type="NCBI Taxonomy" id="1095630"/>
    <lineage>
        <taxon>Eukaryota</taxon>
        <taxon>Fungi</taxon>
        <taxon>Dikarya</taxon>
        <taxon>Ascomycota</taxon>
        <taxon>Pezizomycotina</taxon>
        <taxon>Leotiomycetes</taxon>
        <taxon>Helotiales</taxon>
        <taxon>Hyaloscyphaceae</taxon>
        <taxon>Hyaloscypha</taxon>
        <taxon>Hyaloscypha bicolor</taxon>
    </lineage>
</organism>
<dbReference type="Pfam" id="PF20684">
    <property type="entry name" value="Fung_rhodopsin"/>
    <property type="match status" value="1"/>
</dbReference>